<feature type="domain" description="tRNA(Ile)-lysidine/2-thiocytidine synthase N-terminal" evidence="7">
    <location>
        <begin position="24"/>
        <end position="197"/>
    </location>
</feature>
<keyword evidence="6" id="KW-0963">Cytoplasm</keyword>
<dbReference type="InterPro" id="IPR012795">
    <property type="entry name" value="tRNA_Ile_lys_synt_N"/>
</dbReference>
<dbReference type="EC" id="6.3.4.19" evidence="6"/>
<comment type="similarity">
    <text evidence="6">Belongs to the tRNA(Ile)-lysidine synthase family.</text>
</comment>
<keyword evidence="3 6" id="KW-0547">Nucleotide-binding</keyword>
<evidence type="ECO:0000256" key="4">
    <source>
        <dbReference type="ARBA" id="ARBA00022840"/>
    </source>
</evidence>
<dbReference type="GO" id="GO:0005737">
    <property type="term" value="C:cytoplasm"/>
    <property type="evidence" value="ECO:0007669"/>
    <property type="project" value="UniProtKB-SubCell"/>
</dbReference>
<evidence type="ECO:0000256" key="1">
    <source>
        <dbReference type="ARBA" id="ARBA00022598"/>
    </source>
</evidence>
<dbReference type="InterPro" id="IPR014729">
    <property type="entry name" value="Rossmann-like_a/b/a_fold"/>
</dbReference>
<dbReference type="PANTHER" id="PTHR43033">
    <property type="entry name" value="TRNA(ILE)-LYSIDINE SYNTHASE-RELATED"/>
    <property type="match status" value="1"/>
</dbReference>
<comment type="subcellular location">
    <subcellularLocation>
        <location evidence="6">Cytoplasm</location>
    </subcellularLocation>
</comment>
<keyword evidence="8" id="KW-0614">Plasmid</keyword>
<proteinExistence type="inferred from homology"/>
<dbReference type="InterPro" id="IPR011063">
    <property type="entry name" value="TilS/TtcA_N"/>
</dbReference>
<dbReference type="NCBIfam" id="TIGR02432">
    <property type="entry name" value="lysidine_TilS_N"/>
    <property type="match status" value="1"/>
</dbReference>
<sequence length="308" mass="37047">MENDNFMFNIEKQFEIDNIDINKKMLLGVSGGPDSMFLLNLLKNKNIVVAHINYNKRETSKIDEEIVIDFCKKNNIKCFVLNLKKHNEQGNFQNIARIQRYEFFKKIYDEEKCDYLILAHHKDDFLETAIMQENSCRKVLYYGIKPKNFLFEMNVYRPLIFAFWKSEILNLCNQDKLPYALDYTNDLDIYTRNAIRNRLKQISLEEKVKLLDSFVTKNLKNKELETLIQNKFNEWRQKEFDCNFLKDNNLWKNLIYKFINTYFLNVELSSSKMEGIYQFIISNNRTARYKLDDKNILFKKKNVLKISK</sequence>
<dbReference type="Gene3D" id="1.10.10.1360">
    <property type="entry name" value="tRNA (Ile)-lysidine synthase"/>
    <property type="match status" value="1"/>
</dbReference>
<evidence type="ECO:0000256" key="3">
    <source>
        <dbReference type="ARBA" id="ARBA00022741"/>
    </source>
</evidence>
<evidence type="ECO:0000256" key="2">
    <source>
        <dbReference type="ARBA" id="ARBA00022694"/>
    </source>
</evidence>
<dbReference type="AlphaFoldDB" id="A0A448ZYS5"/>
<dbReference type="PANTHER" id="PTHR43033:SF1">
    <property type="entry name" value="TRNA(ILE)-LYSIDINE SYNTHASE-RELATED"/>
    <property type="match status" value="1"/>
</dbReference>
<protein>
    <recommendedName>
        <fullName evidence="6">tRNA(Ile)-lysidine synthase</fullName>
        <ecNumber evidence="6">6.3.4.19</ecNumber>
    </recommendedName>
    <alternativeName>
        <fullName evidence="6">tRNA(Ile)-2-lysyl-cytidine synthase</fullName>
    </alternativeName>
    <alternativeName>
        <fullName evidence="6">tRNA(Ile)-lysidine synthetase</fullName>
    </alternativeName>
</protein>
<keyword evidence="1 6" id="KW-0436">Ligase</keyword>
<gene>
    <name evidence="8" type="primary">tilS_2</name>
    <name evidence="6" type="synonym">tilS</name>
    <name evidence="8" type="ORF">NCTC10113_01331</name>
</gene>
<dbReference type="Gene3D" id="3.40.50.620">
    <property type="entry name" value="HUPs"/>
    <property type="match status" value="1"/>
</dbReference>
<dbReference type="InterPro" id="IPR012094">
    <property type="entry name" value="tRNA_Ile_lys_synt"/>
</dbReference>
<evidence type="ECO:0000313" key="8">
    <source>
        <dbReference type="EMBL" id="VEU56422.1"/>
    </source>
</evidence>
<geneLocation type="plasmid" evidence="8">
    <name>2</name>
</geneLocation>
<evidence type="ECO:0000256" key="6">
    <source>
        <dbReference type="HAMAP-Rule" id="MF_01161"/>
    </source>
</evidence>
<dbReference type="Pfam" id="PF01171">
    <property type="entry name" value="ATP_bind_3"/>
    <property type="match status" value="1"/>
</dbReference>
<dbReference type="SUPFAM" id="SSF52402">
    <property type="entry name" value="Adenine nucleotide alpha hydrolases-like"/>
    <property type="match status" value="1"/>
</dbReference>
<accession>A0A448ZYS5</accession>
<name>A0A448ZYS5_METSV</name>
<comment type="domain">
    <text evidence="6">The N-terminal region contains the highly conserved SGGXDS motif, predicted to be a P-loop motif involved in ATP binding.</text>
</comment>
<dbReference type="HAMAP" id="MF_01161">
    <property type="entry name" value="tRNA_Ile_lys_synt"/>
    <property type="match status" value="1"/>
</dbReference>
<reference evidence="8" key="1">
    <citation type="submission" date="2019-01" db="EMBL/GenBank/DDBJ databases">
        <authorList>
            <consortium name="Pathogen Informatics"/>
        </authorList>
    </citation>
    <scope>NUCLEOTIDE SEQUENCE [LARGE SCALE GENOMIC DNA]</scope>
    <source>
        <strain evidence="8">NCTC10113</strain>
    </source>
</reference>
<dbReference type="GO" id="GO:0032267">
    <property type="term" value="F:tRNA(Ile)-lysidine synthase activity"/>
    <property type="evidence" value="ECO:0007669"/>
    <property type="project" value="UniProtKB-EC"/>
</dbReference>
<dbReference type="GO" id="GO:0005524">
    <property type="term" value="F:ATP binding"/>
    <property type="evidence" value="ECO:0007669"/>
    <property type="project" value="UniProtKB-UniRule"/>
</dbReference>
<comment type="function">
    <text evidence="6">Ligates lysine onto the cytidine present at position 34 of the AUA codon-specific tRNA(Ile) that contains the anticodon CAU, in an ATP-dependent manner. Cytidine is converted to lysidine, thus changing the amino acid specificity of the tRNA from methionine to isoleucine.</text>
</comment>
<dbReference type="CDD" id="cd01992">
    <property type="entry name" value="TilS_N"/>
    <property type="match status" value="1"/>
</dbReference>
<keyword evidence="4 6" id="KW-0067">ATP-binding</keyword>
<evidence type="ECO:0000259" key="7">
    <source>
        <dbReference type="Pfam" id="PF01171"/>
    </source>
</evidence>
<dbReference type="GO" id="GO:0006400">
    <property type="term" value="P:tRNA modification"/>
    <property type="evidence" value="ECO:0007669"/>
    <property type="project" value="UniProtKB-UniRule"/>
</dbReference>
<comment type="catalytic activity">
    <reaction evidence="5 6">
        <text>cytidine(34) in tRNA(Ile2) + L-lysine + ATP = lysidine(34) in tRNA(Ile2) + AMP + diphosphate + H(+)</text>
        <dbReference type="Rhea" id="RHEA:43744"/>
        <dbReference type="Rhea" id="RHEA-COMP:10625"/>
        <dbReference type="Rhea" id="RHEA-COMP:10670"/>
        <dbReference type="ChEBI" id="CHEBI:15378"/>
        <dbReference type="ChEBI" id="CHEBI:30616"/>
        <dbReference type="ChEBI" id="CHEBI:32551"/>
        <dbReference type="ChEBI" id="CHEBI:33019"/>
        <dbReference type="ChEBI" id="CHEBI:82748"/>
        <dbReference type="ChEBI" id="CHEBI:83665"/>
        <dbReference type="ChEBI" id="CHEBI:456215"/>
        <dbReference type="EC" id="6.3.4.19"/>
    </reaction>
</comment>
<evidence type="ECO:0000256" key="5">
    <source>
        <dbReference type="ARBA" id="ARBA00048539"/>
    </source>
</evidence>
<organism evidence="8">
    <name type="scientific">Metamycoplasma salivarium</name>
    <name type="common">Mycoplasma salivarium</name>
    <dbReference type="NCBI Taxonomy" id="2124"/>
    <lineage>
        <taxon>Bacteria</taxon>
        <taxon>Bacillati</taxon>
        <taxon>Mycoplasmatota</taxon>
        <taxon>Mycoplasmoidales</taxon>
        <taxon>Metamycoplasmataceae</taxon>
        <taxon>Metamycoplasma</taxon>
    </lineage>
</organism>
<keyword evidence="2 6" id="KW-0819">tRNA processing</keyword>
<feature type="binding site" evidence="6">
    <location>
        <begin position="30"/>
        <end position="35"/>
    </location>
    <ligand>
        <name>ATP</name>
        <dbReference type="ChEBI" id="CHEBI:30616"/>
    </ligand>
</feature>
<dbReference type="EMBL" id="LR214939">
    <property type="protein sequence ID" value="VEU56422.1"/>
    <property type="molecule type" value="Genomic_DNA"/>
</dbReference>